<dbReference type="EMBL" id="BAAAZA010000031">
    <property type="protein sequence ID" value="GAA3893579.1"/>
    <property type="molecule type" value="Genomic_DNA"/>
</dbReference>
<dbReference type="InterPro" id="IPR052016">
    <property type="entry name" value="Bact_Sigma-Reg"/>
</dbReference>
<comment type="caution">
    <text evidence="3">The sequence shown here is derived from an EMBL/GenBank/DDBJ whole genome shotgun (WGS) entry which is preliminary data.</text>
</comment>
<dbReference type="Proteomes" id="UP001501563">
    <property type="component" value="Unassembled WGS sequence"/>
</dbReference>
<protein>
    <recommendedName>
        <fullName evidence="2">PPM-type phosphatase domain-containing protein</fullName>
    </recommendedName>
</protein>
<dbReference type="SUPFAM" id="SSF55781">
    <property type="entry name" value="GAF domain-like"/>
    <property type="match status" value="1"/>
</dbReference>
<evidence type="ECO:0000313" key="3">
    <source>
        <dbReference type="EMBL" id="GAA3893579.1"/>
    </source>
</evidence>
<name>A0ABP7L3B7_9ACTN</name>
<dbReference type="SUPFAM" id="SSF55874">
    <property type="entry name" value="ATPase domain of HSP90 chaperone/DNA topoisomerase II/histidine kinase"/>
    <property type="match status" value="1"/>
</dbReference>
<dbReference type="Pfam" id="PF13581">
    <property type="entry name" value="HATPase_c_2"/>
    <property type="match status" value="1"/>
</dbReference>
<keyword evidence="1" id="KW-0378">Hydrolase</keyword>
<dbReference type="InterPro" id="IPR029016">
    <property type="entry name" value="GAF-like_dom_sf"/>
</dbReference>
<dbReference type="PANTHER" id="PTHR43156">
    <property type="entry name" value="STAGE II SPORULATION PROTEIN E-RELATED"/>
    <property type="match status" value="1"/>
</dbReference>
<dbReference type="Gene3D" id="3.30.565.10">
    <property type="entry name" value="Histidine kinase-like ATPase, C-terminal domain"/>
    <property type="match status" value="1"/>
</dbReference>
<gene>
    <name evidence="3" type="ORF">GCM10022207_71830</name>
</gene>
<dbReference type="InterPro" id="IPR036890">
    <property type="entry name" value="HATPase_C_sf"/>
</dbReference>
<evidence type="ECO:0000256" key="1">
    <source>
        <dbReference type="ARBA" id="ARBA00022801"/>
    </source>
</evidence>
<dbReference type="InterPro" id="IPR003594">
    <property type="entry name" value="HATPase_dom"/>
</dbReference>
<accession>A0ABP7L3B7</accession>
<keyword evidence="4" id="KW-1185">Reference proteome</keyword>
<dbReference type="Gene3D" id="3.60.40.10">
    <property type="entry name" value="PPM-type phosphatase domain"/>
    <property type="match status" value="1"/>
</dbReference>
<evidence type="ECO:0000259" key="2">
    <source>
        <dbReference type="SMART" id="SM00331"/>
    </source>
</evidence>
<dbReference type="InterPro" id="IPR001932">
    <property type="entry name" value="PPM-type_phosphatase-like_dom"/>
</dbReference>
<dbReference type="SMART" id="SM00331">
    <property type="entry name" value="PP2C_SIG"/>
    <property type="match status" value="1"/>
</dbReference>
<evidence type="ECO:0000313" key="4">
    <source>
        <dbReference type="Proteomes" id="UP001501563"/>
    </source>
</evidence>
<dbReference type="SUPFAM" id="SSF81606">
    <property type="entry name" value="PP2C-like"/>
    <property type="match status" value="1"/>
</dbReference>
<dbReference type="InterPro" id="IPR036457">
    <property type="entry name" value="PPM-type-like_dom_sf"/>
</dbReference>
<organism evidence="3 4">
    <name type="scientific">Streptomyces lannensis</name>
    <dbReference type="NCBI Taxonomy" id="766498"/>
    <lineage>
        <taxon>Bacteria</taxon>
        <taxon>Bacillati</taxon>
        <taxon>Actinomycetota</taxon>
        <taxon>Actinomycetes</taxon>
        <taxon>Kitasatosporales</taxon>
        <taxon>Streptomycetaceae</taxon>
        <taxon>Streptomyces</taxon>
    </lineage>
</organism>
<proteinExistence type="predicted"/>
<feature type="domain" description="PPM-type phosphatase" evidence="2">
    <location>
        <begin position="162"/>
        <end position="373"/>
    </location>
</feature>
<reference evidence="4" key="1">
    <citation type="journal article" date="2019" name="Int. J. Syst. Evol. Microbiol.">
        <title>The Global Catalogue of Microorganisms (GCM) 10K type strain sequencing project: providing services to taxonomists for standard genome sequencing and annotation.</title>
        <authorList>
            <consortium name="The Broad Institute Genomics Platform"/>
            <consortium name="The Broad Institute Genome Sequencing Center for Infectious Disease"/>
            <person name="Wu L."/>
            <person name="Ma J."/>
        </authorList>
    </citation>
    <scope>NUCLEOTIDE SEQUENCE [LARGE SCALE GENOMIC DNA]</scope>
    <source>
        <strain evidence="4">JCM 16578</strain>
    </source>
</reference>
<sequence>MEPFRAKALVLALSREGRFWVLGHSGDSLDMARNLHGAPIDAPSPASQAIHGRPLFFSTGKAWPIPSIGPDGEQVEAHLPLTGGTQAIDLPIAGGSKIIGVCCLSFEGPRNFPPEERAVLGMMAGLLGAAVERVDLATRHREVAEHLQRILLPAALSELPGLTVTARYRPATSAFQVGGDWYDVIKVSDDRIALVVGDVEGHDLESAAVMGQVRTALTSYATEGHPPATVIDRTGRLLTELGTQLLVTCCVVELDIEAGTAEVALAGHPEPLVQRPDGTRGTLHAPSNLPLGITTRHAYRGREHMLAPGSVLLLYSDGLTDFATGHLSESARSLLGAVSSEASADLEPLADRLIADPDPQQHVDDAVLLLARYEGALEDGAPRTASLYIQRRDLHGVRAARVFVDDHLHSWGFADMSDDLQLIVSEIVTNALIHAGSDVDVRLRAFDDHIRLEVRDSDSNPPVPSPLVLREEENAEAEHGRGMLIVDALAGQWNTSPNGRGKTVFLDQPIPIE</sequence>
<dbReference type="Gene3D" id="3.30.450.40">
    <property type="match status" value="1"/>
</dbReference>
<dbReference type="Pfam" id="PF07228">
    <property type="entry name" value="SpoIIE"/>
    <property type="match status" value="1"/>
</dbReference>
<dbReference type="CDD" id="cd16936">
    <property type="entry name" value="HATPase_RsbW-like"/>
    <property type="match status" value="1"/>
</dbReference>
<dbReference type="PANTHER" id="PTHR43156:SF2">
    <property type="entry name" value="STAGE II SPORULATION PROTEIN E"/>
    <property type="match status" value="1"/>
</dbReference>